<keyword evidence="4" id="KW-0645">Protease</keyword>
<organism evidence="4 5">
    <name type="scientific">Virgisporangium ochraceum</name>
    <dbReference type="NCBI Taxonomy" id="65505"/>
    <lineage>
        <taxon>Bacteria</taxon>
        <taxon>Bacillati</taxon>
        <taxon>Actinomycetota</taxon>
        <taxon>Actinomycetes</taxon>
        <taxon>Micromonosporales</taxon>
        <taxon>Micromonosporaceae</taxon>
        <taxon>Virgisporangium</taxon>
    </lineage>
</organism>
<feature type="domain" description="AB hydrolase-1" evidence="3">
    <location>
        <begin position="46"/>
        <end position="195"/>
    </location>
</feature>
<dbReference type="PRINTS" id="PR00793">
    <property type="entry name" value="PROAMNOPTASE"/>
</dbReference>
<dbReference type="PANTHER" id="PTHR43248:SF2">
    <property type="entry name" value="PROLYL AMINOPEPTIDASE"/>
    <property type="match status" value="1"/>
</dbReference>
<evidence type="ECO:0000256" key="2">
    <source>
        <dbReference type="ARBA" id="ARBA00022801"/>
    </source>
</evidence>
<dbReference type="Proteomes" id="UP000635606">
    <property type="component" value="Unassembled WGS sequence"/>
</dbReference>
<keyword evidence="5" id="KW-1185">Reference proteome</keyword>
<dbReference type="InterPro" id="IPR051601">
    <property type="entry name" value="Serine_prot/Carboxylest_S33"/>
</dbReference>
<dbReference type="SUPFAM" id="SSF53474">
    <property type="entry name" value="alpha/beta-Hydrolases"/>
    <property type="match status" value="1"/>
</dbReference>
<keyword evidence="4" id="KW-0031">Aminopeptidase</keyword>
<keyword evidence="2" id="KW-0378">Hydrolase</keyword>
<dbReference type="PANTHER" id="PTHR43248">
    <property type="entry name" value="2-SUCCINYL-6-HYDROXY-2,4-CYCLOHEXADIENE-1-CARBOXYLATE SYNTHASE"/>
    <property type="match status" value="1"/>
</dbReference>
<comment type="caution">
    <text evidence="4">The sequence shown here is derived from an EMBL/GenBank/DDBJ whole genome shotgun (WGS) entry which is preliminary data.</text>
</comment>
<comment type="similarity">
    <text evidence="1">Belongs to the peptidase S33 family.</text>
</comment>
<dbReference type="GO" id="GO:0004177">
    <property type="term" value="F:aminopeptidase activity"/>
    <property type="evidence" value="ECO:0007669"/>
    <property type="project" value="UniProtKB-KW"/>
</dbReference>
<evidence type="ECO:0000313" key="4">
    <source>
        <dbReference type="EMBL" id="GIJ67782.1"/>
    </source>
</evidence>
<name>A0A8J4EDB8_9ACTN</name>
<evidence type="ECO:0000256" key="1">
    <source>
        <dbReference type="ARBA" id="ARBA00010088"/>
    </source>
</evidence>
<evidence type="ECO:0000259" key="3">
    <source>
        <dbReference type="Pfam" id="PF00561"/>
    </source>
</evidence>
<accession>A0A8J4EDB8</accession>
<reference evidence="4" key="1">
    <citation type="submission" date="2021-01" db="EMBL/GenBank/DDBJ databases">
        <title>Whole genome shotgun sequence of Virgisporangium ochraceum NBRC 16418.</title>
        <authorList>
            <person name="Komaki H."/>
            <person name="Tamura T."/>
        </authorList>
    </citation>
    <scope>NUCLEOTIDE SEQUENCE</scope>
    <source>
        <strain evidence="4">NBRC 16418</strain>
    </source>
</reference>
<dbReference type="AlphaFoldDB" id="A0A8J4EDB8"/>
<dbReference type="InterPro" id="IPR029058">
    <property type="entry name" value="AB_hydrolase_fold"/>
</dbReference>
<protein>
    <submittedName>
        <fullName evidence="4">Aminopeptidase</fullName>
    </submittedName>
</protein>
<proteinExistence type="inferred from homology"/>
<dbReference type="GO" id="GO:0006508">
    <property type="term" value="P:proteolysis"/>
    <property type="evidence" value="ECO:0007669"/>
    <property type="project" value="InterPro"/>
</dbReference>
<dbReference type="RefSeq" id="WP_239160164.1">
    <property type="nucleotide sequence ID" value="NZ_BOPH01000031.1"/>
</dbReference>
<dbReference type="EMBL" id="BOPH01000031">
    <property type="protein sequence ID" value="GIJ67782.1"/>
    <property type="molecule type" value="Genomic_DNA"/>
</dbReference>
<dbReference type="Pfam" id="PF00561">
    <property type="entry name" value="Abhydrolase_1"/>
    <property type="match status" value="1"/>
</dbReference>
<dbReference type="Gene3D" id="3.40.50.1820">
    <property type="entry name" value="alpha/beta hydrolase"/>
    <property type="match status" value="1"/>
</dbReference>
<gene>
    <name evidence="4" type="ORF">Voc01_026990</name>
</gene>
<dbReference type="InterPro" id="IPR002410">
    <property type="entry name" value="Peptidase_S33"/>
</dbReference>
<dbReference type="InterPro" id="IPR000073">
    <property type="entry name" value="AB_hydrolase_1"/>
</dbReference>
<sequence>MMIRTQGLVLVEHEFEVPLDHANPGATITVFAREVADPAGLDRPYLVYLQGGPGFEAPRPTRHPTSPSWLDTALSRYRVLMLDQRGTGRSTPVEPGATADHLTHFRADSIVRDAEVVREALGVDRWSILGQSFGGFCAMTYLSLAPHSLAAAYITGGVPPLGRGPDEIYAATYDRMREANRRYYDRYPADRDRVRNLPTGLTLADGDPLTVRRLRTAGGHLGMDGGAEHLHYLLELPPRSPAFRHDLLQSLPFARNPLYAVIHEACYADGTATRWSADRVMPQDFRDDETLFTGEHLFPWMLDEYAALNPFTEAANQLADHEWPALYDPEVLRRNEVPVAASVYVDDPFVTSGFSMETVAQVRGMRAWLTNEYLHNGLRVDGDRVLGHLMDLADGR</sequence>
<evidence type="ECO:0000313" key="5">
    <source>
        <dbReference type="Proteomes" id="UP000635606"/>
    </source>
</evidence>